<keyword evidence="1" id="KW-0472">Membrane</keyword>
<gene>
    <name evidence="2" type="ORF">H8B09_07550</name>
</gene>
<comment type="caution">
    <text evidence="2">The sequence shown here is derived from an EMBL/GenBank/DDBJ whole genome shotgun (WGS) entry which is preliminary data.</text>
</comment>
<sequence length="165" mass="19165">MPTVNLLRFTRNKLIISFVLLIVVVGIYFILNRTIVIDRTDQVLGDYDFPTVTTPDIELLAEGTGKQIINAEKVSTKIRILSIMYNDTSEDIVVGSEIEARESFVAFKYRQVSKRHSWPFIPGKALYGTGTSYKHIKKGEQRKLFLRFNKERNEYWIMPDEMVKQ</sequence>
<organism evidence="2 3">
    <name type="scientific">Paenibacillus terricola</name>
    <dbReference type="NCBI Taxonomy" id="2763503"/>
    <lineage>
        <taxon>Bacteria</taxon>
        <taxon>Bacillati</taxon>
        <taxon>Bacillota</taxon>
        <taxon>Bacilli</taxon>
        <taxon>Bacillales</taxon>
        <taxon>Paenibacillaceae</taxon>
        <taxon>Paenibacillus</taxon>
    </lineage>
</organism>
<dbReference type="Proteomes" id="UP000609346">
    <property type="component" value="Unassembled WGS sequence"/>
</dbReference>
<evidence type="ECO:0000313" key="2">
    <source>
        <dbReference type="EMBL" id="MBD3918600.1"/>
    </source>
</evidence>
<accession>A0ABR8MUM5</accession>
<keyword evidence="1" id="KW-1133">Transmembrane helix</keyword>
<evidence type="ECO:0000256" key="1">
    <source>
        <dbReference type="SAM" id="Phobius"/>
    </source>
</evidence>
<keyword evidence="1" id="KW-0812">Transmembrane</keyword>
<evidence type="ECO:0000313" key="3">
    <source>
        <dbReference type="Proteomes" id="UP000609346"/>
    </source>
</evidence>
<dbReference type="RefSeq" id="WP_224753398.1">
    <property type="nucleotide sequence ID" value="NZ_JACXZA010000002.1"/>
</dbReference>
<name>A0ABR8MUM5_9BACL</name>
<protein>
    <recommendedName>
        <fullName evidence="4">DUF5643 domain-containing protein</fullName>
    </recommendedName>
</protein>
<evidence type="ECO:0008006" key="4">
    <source>
        <dbReference type="Google" id="ProtNLM"/>
    </source>
</evidence>
<keyword evidence="3" id="KW-1185">Reference proteome</keyword>
<reference evidence="2 3" key="1">
    <citation type="submission" date="2020-09" db="EMBL/GenBank/DDBJ databases">
        <title>Paenibacillus sp. strain PR3 16S rRNA gene Genome sequencing and assembly.</title>
        <authorList>
            <person name="Kim J."/>
        </authorList>
    </citation>
    <scope>NUCLEOTIDE SEQUENCE [LARGE SCALE GENOMIC DNA]</scope>
    <source>
        <strain evidence="2 3">PR3</strain>
    </source>
</reference>
<feature type="transmembrane region" description="Helical" evidence="1">
    <location>
        <begin position="14"/>
        <end position="31"/>
    </location>
</feature>
<dbReference type="EMBL" id="JACXZA010000002">
    <property type="protein sequence ID" value="MBD3918600.1"/>
    <property type="molecule type" value="Genomic_DNA"/>
</dbReference>
<proteinExistence type="predicted"/>